<keyword evidence="1" id="KW-0732">Signal</keyword>
<name>A0ABP7N506_9GAMM</name>
<dbReference type="Proteomes" id="UP001501565">
    <property type="component" value="Unassembled WGS sequence"/>
</dbReference>
<feature type="signal peptide" evidence="1">
    <location>
        <begin position="1"/>
        <end position="21"/>
    </location>
</feature>
<dbReference type="RefSeq" id="WP_344800045.1">
    <property type="nucleotide sequence ID" value="NZ_BAABBN010000012.1"/>
</dbReference>
<reference evidence="3" key="1">
    <citation type="journal article" date="2019" name="Int. J. Syst. Evol. Microbiol.">
        <title>The Global Catalogue of Microorganisms (GCM) 10K type strain sequencing project: providing services to taxonomists for standard genome sequencing and annotation.</title>
        <authorList>
            <consortium name="The Broad Institute Genomics Platform"/>
            <consortium name="The Broad Institute Genome Sequencing Center for Infectious Disease"/>
            <person name="Wu L."/>
            <person name="Ma J."/>
        </authorList>
    </citation>
    <scope>NUCLEOTIDE SEQUENCE [LARGE SCALE GENOMIC DNA]</scope>
    <source>
        <strain evidence="3">JCM 17551</strain>
    </source>
</reference>
<proteinExistence type="predicted"/>
<feature type="chain" id="PRO_5047438107" evidence="1">
    <location>
        <begin position="22"/>
        <end position="281"/>
    </location>
</feature>
<accession>A0ABP7N506</accession>
<protein>
    <submittedName>
        <fullName evidence="2">Uncharacterized protein</fullName>
    </submittedName>
</protein>
<evidence type="ECO:0000313" key="2">
    <source>
        <dbReference type="EMBL" id="GAA3936759.1"/>
    </source>
</evidence>
<sequence length="281" mass="30389">MKLKSYILPVLVSMSSVLSHADSLWMTDGSPVDFADTIKIEEAKTPESLLGGHVYEGAVDPLVVFGTYQLPVDESAYVSVEAEWVLILPDTSGEIDLDTPVKLQGMIDGKYFAEFLENQTHWLPASIGNNLIASGPGIETTLRAILAGDVNATIELSYEDKWGLQQTFTSNSLSLAELPLLALVNGVLHRDGSVQYVNLGAIESSSAFVNAESIRTVAILRSVLELPTSGLPLSLESLTQLTLKNISKVIVNHRKYMATYAEMKVTDASGNEIGSGYLILQ</sequence>
<comment type="caution">
    <text evidence="2">The sequence shown here is derived from an EMBL/GenBank/DDBJ whole genome shotgun (WGS) entry which is preliminary data.</text>
</comment>
<gene>
    <name evidence="2" type="ORF">GCM10022277_36420</name>
</gene>
<dbReference type="EMBL" id="BAABBN010000012">
    <property type="protein sequence ID" value="GAA3936759.1"/>
    <property type="molecule type" value="Genomic_DNA"/>
</dbReference>
<evidence type="ECO:0000256" key="1">
    <source>
        <dbReference type="SAM" id="SignalP"/>
    </source>
</evidence>
<evidence type="ECO:0000313" key="3">
    <source>
        <dbReference type="Proteomes" id="UP001501565"/>
    </source>
</evidence>
<organism evidence="2 3">
    <name type="scientific">Litoribacillus peritrichatus</name>
    <dbReference type="NCBI Taxonomy" id="718191"/>
    <lineage>
        <taxon>Bacteria</taxon>
        <taxon>Pseudomonadati</taxon>
        <taxon>Pseudomonadota</taxon>
        <taxon>Gammaproteobacteria</taxon>
        <taxon>Oceanospirillales</taxon>
        <taxon>Oceanospirillaceae</taxon>
        <taxon>Litoribacillus</taxon>
    </lineage>
</organism>
<keyword evidence="3" id="KW-1185">Reference proteome</keyword>